<dbReference type="EMBL" id="CP109109">
    <property type="protein sequence ID" value="WSC03384.1"/>
    <property type="molecule type" value="Genomic_DNA"/>
</dbReference>
<gene>
    <name evidence="1" type="ORF">OG835_39740</name>
</gene>
<proteinExistence type="predicted"/>
<evidence type="ECO:0000313" key="1">
    <source>
        <dbReference type="EMBL" id="WSC03384.1"/>
    </source>
</evidence>
<organism evidence="1 2">
    <name type="scientific">Streptomyces scopuliridis</name>
    <dbReference type="NCBI Taxonomy" id="452529"/>
    <lineage>
        <taxon>Bacteria</taxon>
        <taxon>Bacillati</taxon>
        <taxon>Actinomycetota</taxon>
        <taxon>Actinomycetes</taxon>
        <taxon>Kitasatosporales</taxon>
        <taxon>Streptomycetaceae</taxon>
        <taxon>Streptomyces</taxon>
    </lineage>
</organism>
<reference evidence="1" key="1">
    <citation type="submission" date="2022-10" db="EMBL/GenBank/DDBJ databases">
        <title>The complete genomes of actinobacterial strains from the NBC collection.</title>
        <authorList>
            <person name="Joergensen T.S."/>
            <person name="Alvarez Arevalo M."/>
            <person name="Sterndorff E.B."/>
            <person name="Faurdal D."/>
            <person name="Vuksanovic O."/>
            <person name="Mourched A.-S."/>
            <person name="Charusanti P."/>
            <person name="Shaw S."/>
            <person name="Blin K."/>
            <person name="Weber T."/>
        </authorList>
    </citation>
    <scope>NUCLEOTIDE SEQUENCE</scope>
    <source>
        <strain evidence="1">NBC 01771</strain>
    </source>
</reference>
<evidence type="ECO:0000313" key="2">
    <source>
        <dbReference type="Proteomes" id="UP001348369"/>
    </source>
</evidence>
<name>A0ACD4ZZF2_9ACTN</name>
<protein>
    <submittedName>
        <fullName evidence="1">Rrf2 family transcriptional regulator</fullName>
    </submittedName>
</protein>
<sequence length="161" mass="16822">MQISAKADYAVRSLVELAADSGRPLTCEGIASSQDIPFRFLKSVFRDLRQAGLVRSQRGCEGGYWIGRDPAAISVAEVMTAVDGEFLTLRGARPDTLKYPGAAQGLPDLWRAVEAAAQAVLGRTTIAELAAQGARADGAGREPRGEAGPARDVSPAVPASA</sequence>
<accession>A0ACD4ZZF2</accession>
<dbReference type="Proteomes" id="UP001348369">
    <property type="component" value="Chromosome"/>
</dbReference>
<keyword evidence="2" id="KW-1185">Reference proteome</keyword>